<dbReference type="AlphaFoldDB" id="A0A1B6KKV2"/>
<dbReference type="EMBL" id="GEBQ01027912">
    <property type="protein sequence ID" value="JAT12065.1"/>
    <property type="molecule type" value="Transcribed_RNA"/>
</dbReference>
<feature type="non-terminal residue" evidence="2">
    <location>
        <position position="139"/>
    </location>
</feature>
<accession>A0A1B6KKV2</accession>
<feature type="region of interest" description="Disordered" evidence="1">
    <location>
        <begin position="1"/>
        <end position="21"/>
    </location>
</feature>
<protein>
    <submittedName>
        <fullName evidence="2">Uncharacterized protein</fullName>
    </submittedName>
</protein>
<evidence type="ECO:0000313" key="2">
    <source>
        <dbReference type="EMBL" id="JAT12065.1"/>
    </source>
</evidence>
<reference evidence="2" key="1">
    <citation type="submission" date="2015-11" db="EMBL/GenBank/DDBJ databases">
        <title>De novo transcriptome assembly of four potential Pierce s Disease insect vectors from Arizona vineyards.</title>
        <authorList>
            <person name="Tassone E.E."/>
        </authorList>
    </citation>
    <scope>NUCLEOTIDE SEQUENCE</scope>
</reference>
<organism evidence="2">
    <name type="scientific">Graphocephala atropunctata</name>
    <dbReference type="NCBI Taxonomy" id="36148"/>
    <lineage>
        <taxon>Eukaryota</taxon>
        <taxon>Metazoa</taxon>
        <taxon>Ecdysozoa</taxon>
        <taxon>Arthropoda</taxon>
        <taxon>Hexapoda</taxon>
        <taxon>Insecta</taxon>
        <taxon>Pterygota</taxon>
        <taxon>Neoptera</taxon>
        <taxon>Paraneoptera</taxon>
        <taxon>Hemiptera</taxon>
        <taxon>Auchenorrhyncha</taxon>
        <taxon>Membracoidea</taxon>
        <taxon>Cicadellidae</taxon>
        <taxon>Cicadellinae</taxon>
        <taxon>Cicadellini</taxon>
        <taxon>Graphocephala</taxon>
    </lineage>
</organism>
<gene>
    <name evidence="2" type="ORF">g.53254</name>
</gene>
<feature type="non-terminal residue" evidence="2">
    <location>
        <position position="1"/>
    </location>
</feature>
<proteinExistence type="predicted"/>
<name>A0A1B6KKV2_9HEMI</name>
<evidence type="ECO:0000256" key="1">
    <source>
        <dbReference type="SAM" id="MobiDB-lite"/>
    </source>
</evidence>
<sequence length="139" mass="15569">NNKNLESDVSSDEERTRLHFPPPIATMRKPLSKKKKMSNCLKAAGRNYRPFSVRRKIAAPPKHLPKSTTSFPLATPSCSSKKNTCGVAKNSHHCFQESPLSLQSLAKGFCYLSSQIEQVLTKQKELTMMLSSNFNELSK</sequence>